<feature type="region of interest" description="Disordered" evidence="1">
    <location>
        <begin position="1"/>
        <end position="35"/>
    </location>
</feature>
<dbReference type="AlphaFoldDB" id="A0A934J493"/>
<evidence type="ECO:0000256" key="1">
    <source>
        <dbReference type="SAM" id="MobiDB-lite"/>
    </source>
</evidence>
<dbReference type="RefSeq" id="WP_199018934.1">
    <property type="nucleotide sequence ID" value="NZ_JAELUP010000025.1"/>
</dbReference>
<dbReference type="Proteomes" id="UP000640274">
    <property type="component" value="Unassembled WGS sequence"/>
</dbReference>
<organism evidence="2 3">
    <name type="scientific">Paenibacillus roseus</name>
    <dbReference type="NCBI Taxonomy" id="2798579"/>
    <lineage>
        <taxon>Bacteria</taxon>
        <taxon>Bacillati</taxon>
        <taxon>Bacillota</taxon>
        <taxon>Bacilli</taxon>
        <taxon>Bacillales</taxon>
        <taxon>Paenibacillaceae</taxon>
        <taxon>Paenibacillus</taxon>
    </lineage>
</organism>
<comment type="caution">
    <text evidence="2">The sequence shown here is derived from an EMBL/GenBank/DDBJ whole genome shotgun (WGS) entry which is preliminary data.</text>
</comment>
<accession>A0A934J493</accession>
<dbReference type="EMBL" id="JAELUP010000025">
    <property type="protein sequence ID" value="MBJ6361384.1"/>
    <property type="molecule type" value="Genomic_DNA"/>
</dbReference>
<keyword evidence="3" id="KW-1185">Reference proteome</keyword>
<evidence type="ECO:0000313" key="2">
    <source>
        <dbReference type="EMBL" id="MBJ6361384.1"/>
    </source>
</evidence>
<gene>
    <name evidence="2" type="ORF">JFN88_08705</name>
</gene>
<protein>
    <submittedName>
        <fullName evidence="2">Uncharacterized protein</fullName>
    </submittedName>
</protein>
<reference evidence="2" key="1">
    <citation type="submission" date="2020-12" db="EMBL/GenBank/DDBJ databases">
        <authorList>
            <person name="Huq M.A."/>
        </authorList>
    </citation>
    <scope>NUCLEOTIDE SEQUENCE</scope>
    <source>
        <strain evidence="2">MAHUQ-46</strain>
    </source>
</reference>
<feature type="compositionally biased region" description="Basic and acidic residues" evidence="1">
    <location>
        <begin position="24"/>
        <end position="33"/>
    </location>
</feature>
<name>A0A934J493_9BACL</name>
<proteinExistence type="predicted"/>
<sequence>MRQVLRSGTSPPLFNALTSHRLRSRETPDKPDRLSSTWMPITSELGDPMTVIVRLLSYFVVTKPSYSDSRC</sequence>
<evidence type="ECO:0000313" key="3">
    <source>
        <dbReference type="Proteomes" id="UP000640274"/>
    </source>
</evidence>
<feature type="compositionally biased region" description="Polar residues" evidence="1">
    <location>
        <begin position="1"/>
        <end position="18"/>
    </location>
</feature>